<dbReference type="RefSeq" id="WP_130647121.1">
    <property type="nucleotide sequence ID" value="NZ_PGCL01000003.1"/>
</dbReference>
<evidence type="ECO:0000313" key="4">
    <source>
        <dbReference type="Proteomes" id="UP000292580"/>
    </source>
</evidence>
<dbReference type="Pfam" id="PF13091">
    <property type="entry name" value="PLDc_2"/>
    <property type="match status" value="1"/>
</dbReference>
<name>A0A483CSI4_9EURY</name>
<dbReference type="GO" id="GO:0003824">
    <property type="term" value="F:catalytic activity"/>
    <property type="evidence" value="ECO:0007669"/>
    <property type="project" value="InterPro"/>
</dbReference>
<gene>
    <name evidence="3" type="ORF">CUJ86_08445</name>
</gene>
<keyword evidence="4" id="KW-1185">Reference proteome</keyword>
<evidence type="ECO:0000313" key="3">
    <source>
        <dbReference type="EMBL" id="TAJ44055.1"/>
    </source>
</evidence>
<feature type="region of interest" description="Disordered" evidence="1">
    <location>
        <begin position="481"/>
        <end position="518"/>
    </location>
</feature>
<evidence type="ECO:0000259" key="2">
    <source>
        <dbReference type="PROSITE" id="PS50035"/>
    </source>
</evidence>
<dbReference type="SUPFAM" id="SSF56024">
    <property type="entry name" value="Phospholipase D/nuclease"/>
    <property type="match status" value="1"/>
</dbReference>
<dbReference type="InterPro" id="IPR001736">
    <property type="entry name" value="PLipase_D/transphosphatidylase"/>
</dbReference>
<reference evidence="3 4" key="1">
    <citation type="submission" date="2017-11" db="EMBL/GenBank/DDBJ databases">
        <title>Isolation and Characterization of Methanofollis Species from Methane Seep Offshore SW Taiwan.</title>
        <authorList>
            <person name="Teng N.-H."/>
            <person name="Lai M.-C."/>
            <person name="Chen S.-C."/>
        </authorList>
    </citation>
    <scope>NUCLEOTIDE SEQUENCE [LARGE SCALE GENOMIC DNA]</scope>
    <source>
        <strain evidence="3 4">FWC-SCC2</strain>
    </source>
</reference>
<sequence length="805" mass="91152">MAREDTINLIAEFTERQRHNDIIVLTTFCFDPYFFDKFLFHKIRSNNPFSEIIVLVDGQQYVQSMERSTNDTGRNYHLIPIYLPHGVFHPKIFLFGSTEKSTATVYIGSANLTMTGFTRNAEMVAKVEYSPENVDSTIESVKDFFQQLIHQKYIHDPRAVSTIQHLLGSLPSPADEASNADCIILHNMRSPILPLMLENLDQDSFSEVFLLAPFFAPDARVLQTIADQATISRIQIALQNGNHNLIDLTPYTEFSTRRGIPYEVVEAAFKDNYSRTFHSKILSLKGKEQHLLIGSPNMTQSALLEPADHGNVECAILFKGIQAKKILDRIEKKPVADIDTLLASGEGFEPSHSFPPVLRIYSAAYNDLSHSIEVHTEPLSEHTSVHCRVEGIPNPVDYMSDLSSGTCTITSLPKGIPTELLISSNRKSGRRRIYYDRKAYIRAIPGSKEPLKEMADRLTHDATLDTTDIHAILIGLSKRIDGKSEDGKTSEDGSPAKKRASSSHIPKPSKSTSGLGMAGSLGQLQRLYHSMILRRWEEHASESTTPEEIEENLVGHHARKTLISEDKKRRRLFEKCINQTNDILLHLVHQSDKDNLDDILVEAQSAFINLAMKSFPQLIGKPQLNQVMDILENNLQHVKREDCSQSSTVTLFAHILTINYCYDMHCLPQFLKNVFSCTDFTDPDSYYLVKDVVQQYQSHYMSEIAVFDLKKFHNHFCSLLCFVFNKYTIGWGPVELVQAIIDTEDEEHAEFLGKILNTLKHGVWGSTTRPISLISPQKYIRGLQLDFSTICPARAAYIKDFIEER</sequence>
<feature type="domain" description="PLD phosphodiesterase" evidence="2">
    <location>
        <begin position="84"/>
        <end position="116"/>
    </location>
</feature>
<dbReference type="OrthoDB" id="346517at2157"/>
<dbReference type="Proteomes" id="UP000292580">
    <property type="component" value="Unassembled WGS sequence"/>
</dbReference>
<accession>A0A483CSI4</accession>
<dbReference type="PROSITE" id="PS50035">
    <property type="entry name" value="PLD"/>
    <property type="match status" value="1"/>
</dbReference>
<dbReference type="AlphaFoldDB" id="A0A483CSI4"/>
<protein>
    <recommendedName>
        <fullName evidence="2">PLD phosphodiesterase domain-containing protein</fullName>
    </recommendedName>
</protein>
<comment type="caution">
    <text evidence="3">The sequence shown here is derived from an EMBL/GenBank/DDBJ whole genome shotgun (WGS) entry which is preliminary data.</text>
</comment>
<feature type="compositionally biased region" description="Basic and acidic residues" evidence="1">
    <location>
        <begin position="481"/>
        <end position="495"/>
    </location>
</feature>
<dbReference type="CDD" id="cd09117">
    <property type="entry name" value="PLDc_Bfil_DEXD_like"/>
    <property type="match status" value="1"/>
</dbReference>
<proteinExistence type="predicted"/>
<organism evidence="3 4">
    <name type="scientific">Methanofollis fontis</name>
    <dbReference type="NCBI Taxonomy" id="2052832"/>
    <lineage>
        <taxon>Archaea</taxon>
        <taxon>Methanobacteriati</taxon>
        <taxon>Methanobacteriota</taxon>
        <taxon>Stenosarchaea group</taxon>
        <taxon>Methanomicrobia</taxon>
        <taxon>Methanomicrobiales</taxon>
        <taxon>Methanomicrobiaceae</taxon>
        <taxon>Methanofollis</taxon>
    </lineage>
</organism>
<dbReference type="InterPro" id="IPR025202">
    <property type="entry name" value="PLD-like_dom"/>
</dbReference>
<dbReference type="Gene3D" id="3.30.870.10">
    <property type="entry name" value="Endonuclease Chain A"/>
    <property type="match status" value="2"/>
</dbReference>
<evidence type="ECO:0000256" key="1">
    <source>
        <dbReference type="SAM" id="MobiDB-lite"/>
    </source>
</evidence>
<dbReference type="EMBL" id="PGCL01000003">
    <property type="protein sequence ID" value="TAJ44055.1"/>
    <property type="molecule type" value="Genomic_DNA"/>
</dbReference>